<dbReference type="EMBL" id="VOQS01000003">
    <property type="protein sequence ID" value="TXC84481.1"/>
    <property type="molecule type" value="Genomic_DNA"/>
</dbReference>
<sequence>MILIAAFISMTFLFSLVSRRLERTILTAPILFTALGALMATSQGALNELAMDRQELLLVAELGLVMTLFTDASRVPPRVLKGETSLPVRLLTTGMLLTIGLGVLVAMVVFRTLTWWEAGILAAILAPTDAGLGQVIVNSPRVPHQIRQALNVEAGLNDGLSVPFLMFFIALAEARETSRGGSVLGRFLLEQLGYGTLIGLGVGLLGGWLLSLAHRKAWMAEPATQLGVVALPLACVVASEATGASMFIAAFVAGLATQSGFREVGEHGVEFTEDCGQLFNYFVFFLFGLLVTRVWAQFSFAILAYAVLSLTLIRMVPVAIALRGTHLSRPTTLFMGWFGPRGLASIVLGLVYLEGEADLPGEPIIRLAVMATVLLSIFAHGLTALPAIGSYAKAVANLGEDAPEHAPDVLDVHHATADGT</sequence>
<evidence type="ECO:0000256" key="2">
    <source>
        <dbReference type="ARBA" id="ARBA00022448"/>
    </source>
</evidence>
<organism evidence="11 12">
    <name type="scientific">Paraburkholderia azotifigens</name>
    <dbReference type="NCBI Taxonomy" id="2057004"/>
    <lineage>
        <taxon>Bacteria</taxon>
        <taxon>Pseudomonadati</taxon>
        <taxon>Pseudomonadota</taxon>
        <taxon>Betaproteobacteria</taxon>
        <taxon>Burkholderiales</taxon>
        <taxon>Burkholderiaceae</taxon>
        <taxon>Paraburkholderia</taxon>
    </lineage>
</organism>
<dbReference type="GO" id="GO:1902600">
    <property type="term" value="P:proton transmembrane transport"/>
    <property type="evidence" value="ECO:0007669"/>
    <property type="project" value="InterPro"/>
</dbReference>
<keyword evidence="2" id="KW-0813">Transport</keyword>
<feature type="transmembrane region" description="Helical" evidence="9">
    <location>
        <begin position="334"/>
        <end position="352"/>
    </location>
</feature>
<feature type="transmembrane region" description="Helical" evidence="9">
    <location>
        <begin position="230"/>
        <end position="257"/>
    </location>
</feature>
<keyword evidence="7" id="KW-0406">Ion transport</keyword>
<keyword evidence="3" id="KW-0050">Antiport</keyword>
<keyword evidence="6 9" id="KW-1133">Transmembrane helix</keyword>
<reference evidence="11 12" key="1">
    <citation type="journal article" date="2018" name="Int. J. Syst. Evol. Microbiol.">
        <title>Paraburkholderia azotifigens sp. nov., a nitrogen-fixing bacterium isolated from paddy soil.</title>
        <authorList>
            <person name="Choi G.M."/>
            <person name="Im W.T."/>
        </authorList>
    </citation>
    <scope>NUCLEOTIDE SEQUENCE [LARGE SCALE GENOMIC DNA]</scope>
    <source>
        <strain evidence="11 12">NF 2-5-3</strain>
    </source>
</reference>
<evidence type="ECO:0000256" key="6">
    <source>
        <dbReference type="ARBA" id="ARBA00022989"/>
    </source>
</evidence>
<accession>A0A5C6VIE6</accession>
<evidence type="ECO:0000313" key="12">
    <source>
        <dbReference type="Proteomes" id="UP000321776"/>
    </source>
</evidence>
<dbReference type="PANTHER" id="PTHR32507:SF8">
    <property type="entry name" value="CNH1P"/>
    <property type="match status" value="1"/>
</dbReference>
<evidence type="ECO:0000313" key="11">
    <source>
        <dbReference type="EMBL" id="TXC84481.1"/>
    </source>
</evidence>
<dbReference type="Gene3D" id="1.20.1530.20">
    <property type="match status" value="1"/>
</dbReference>
<dbReference type="AlphaFoldDB" id="A0A5C6VIE6"/>
<feature type="transmembrane region" description="Helical" evidence="9">
    <location>
        <begin position="192"/>
        <end position="210"/>
    </location>
</feature>
<keyword evidence="8 9" id="KW-0472">Membrane</keyword>
<keyword evidence="4" id="KW-1003">Cell membrane</keyword>
<feature type="transmembrane region" description="Helical" evidence="9">
    <location>
        <begin position="364"/>
        <end position="385"/>
    </location>
</feature>
<dbReference type="Pfam" id="PF00999">
    <property type="entry name" value="Na_H_Exchanger"/>
    <property type="match status" value="1"/>
</dbReference>
<feature type="domain" description="Cation/H+ exchanger transmembrane" evidence="10">
    <location>
        <begin position="11"/>
        <end position="384"/>
    </location>
</feature>
<dbReference type="InterPro" id="IPR006153">
    <property type="entry name" value="Cation/H_exchanger_TM"/>
</dbReference>
<feature type="transmembrane region" description="Helical" evidence="9">
    <location>
        <begin position="278"/>
        <end position="296"/>
    </location>
</feature>
<comment type="caution">
    <text evidence="11">The sequence shown here is derived from an EMBL/GenBank/DDBJ whole genome shotgun (WGS) entry which is preliminary data.</text>
</comment>
<dbReference type="GO" id="GO:0005886">
    <property type="term" value="C:plasma membrane"/>
    <property type="evidence" value="ECO:0007669"/>
    <property type="project" value="UniProtKB-SubCell"/>
</dbReference>
<dbReference type="PANTHER" id="PTHR32507">
    <property type="entry name" value="NA(+)/H(+) ANTIPORTER 1"/>
    <property type="match status" value="1"/>
</dbReference>
<evidence type="ECO:0000256" key="3">
    <source>
        <dbReference type="ARBA" id="ARBA00022449"/>
    </source>
</evidence>
<feature type="transmembrane region" description="Helical" evidence="9">
    <location>
        <begin position="88"/>
        <end position="110"/>
    </location>
</feature>
<evidence type="ECO:0000256" key="9">
    <source>
        <dbReference type="SAM" id="Phobius"/>
    </source>
</evidence>
<protein>
    <submittedName>
        <fullName evidence="11">Sodium:proton exchanger</fullName>
    </submittedName>
</protein>
<dbReference type="InterPro" id="IPR038770">
    <property type="entry name" value="Na+/solute_symporter_sf"/>
</dbReference>
<evidence type="ECO:0000256" key="8">
    <source>
        <dbReference type="ARBA" id="ARBA00023136"/>
    </source>
</evidence>
<dbReference type="RefSeq" id="WP_147236504.1">
    <property type="nucleotide sequence ID" value="NZ_VOQS01000003.1"/>
</dbReference>
<comment type="subcellular location">
    <subcellularLocation>
        <location evidence="1">Cell membrane</location>
        <topology evidence="1">Multi-pass membrane protein</topology>
    </subcellularLocation>
</comment>
<gene>
    <name evidence="11" type="ORF">FRZ40_29860</name>
</gene>
<keyword evidence="5 9" id="KW-0812">Transmembrane</keyword>
<dbReference type="Proteomes" id="UP000321776">
    <property type="component" value="Unassembled WGS sequence"/>
</dbReference>
<evidence type="ECO:0000256" key="5">
    <source>
        <dbReference type="ARBA" id="ARBA00022692"/>
    </source>
</evidence>
<evidence type="ECO:0000256" key="1">
    <source>
        <dbReference type="ARBA" id="ARBA00004651"/>
    </source>
</evidence>
<feature type="transmembrane region" description="Helical" evidence="9">
    <location>
        <begin position="29"/>
        <end position="49"/>
    </location>
</feature>
<dbReference type="GO" id="GO:0015297">
    <property type="term" value="F:antiporter activity"/>
    <property type="evidence" value="ECO:0007669"/>
    <property type="project" value="UniProtKB-KW"/>
</dbReference>
<name>A0A5C6VIE6_9BURK</name>
<proteinExistence type="predicted"/>
<evidence type="ECO:0000256" key="4">
    <source>
        <dbReference type="ARBA" id="ARBA00022475"/>
    </source>
</evidence>
<evidence type="ECO:0000259" key="10">
    <source>
        <dbReference type="Pfam" id="PF00999"/>
    </source>
</evidence>
<feature type="transmembrane region" description="Helical" evidence="9">
    <location>
        <begin position="302"/>
        <end position="322"/>
    </location>
</feature>
<evidence type="ECO:0000256" key="7">
    <source>
        <dbReference type="ARBA" id="ARBA00023065"/>
    </source>
</evidence>